<reference evidence="2" key="1">
    <citation type="journal article" date="2020" name="Nature">
        <title>Giant virus diversity and host interactions through global metagenomics.</title>
        <authorList>
            <person name="Schulz F."/>
            <person name="Roux S."/>
            <person name="Paez-Espino D."/>
            <person name="Jungbluth S."/>
            <person name="Walsh D.A."/>
            <person name="Denef V.J."/>
            <person name="McMahon K.D."/>
            <person name="Konstantinidis K.T."/>
            <person name="Eloe-Fadrosh E.A."/>
            <person name="Kyrpides N.C."/>
            <person name="Woyke T."/>
        </authorList>
    </citation>
    <scope>NUCLEOTIDE SEQUENCE</scope>
    <source>
        <strain evidence="2">GVMAG-M-3300010354-11</strain>
    </source>
</reference>
<feature type="region of interest" description="Disordered" evidence="1">
    <location>
        <begin position="1"/>
        <end position="34"/>
    </location>
</feature>
<feature type="compositionally biased region" description="Basic and acidic residues" evidence="1">
    <location>
        <begin position="1"/>
        <end position="12"/>
    </location>
</feature>
<feature type="compositionally biased region" description="Basic residues" evidence="1">
    <location>
        <begin position="194"/>
        <end position="205"/>
    </location>
</feature>
<evidence type="ECO:0000313" key="2">
    <source>
        <dbReference type="EMBL" id="QHS90754.1"/>
    </source>
</evidence>
<accession>A0A6C0BG93</accession>
<protein>
    <submittedName>
        <fullName evidence="2">Uncharacterized protein</fullName>
    </submittedName>
</protein>
<organism evidence="2">
    <name type="scientific">viral metagenome</name>
    <dbReference type="NCBI Taxonomy" id="1070528"/>
    <lineage>
        <taxon>unclassified sequences</taxon>
        <taxon>metagenomes</taxon>
        <taxon>organismal metagenomes</taxon>
    </lineage>
</organism>
<name>A0A6C0BG93_9ZZZZ</name>
<proteinExistence type="predicted"/>
<feature type="region of interest" description="Disordered" evidence="1">
    <location>
        <begin position="185"/>
        <end position="205"/>
    </location>
</feature>
<dbReference type="AlphaFoldDB" id="A0A6C0BG93"/>
<evidence type="ECO:0000256" key="1">
    <source>
        <dbReference type="SAM" id="MobiDB-lite"/>
    </source>
</evidence>
<dbReference type="EMBL" id="MN739145">
    <property type="protein sequence ID" value="QHS90754.1"/>
    <property type="molecule type" value="Genomic_DNA"/>
</dbReference>
<sequence length="205" mass="22617">MSKCTAQEKKAAGEGLSKALASGSKKYSKGIGRSSAKLTADAHKSMLPKNVLEYFEKKAKYLTAKYMKVVQAKKVAKAKKAAKVAQNGGARVKHTHVSIKKEIASLESHVKVMEMVKEASLAAKMEIKNTLEKFGARYECLPTVDFSIIGKTARYYTRLHDSAKKMIEKDIKKVASLKKQAEKLEKAKDVAPKKTTKRVKKVSKA</sequence>